<dbReference type="Proteomes" id="UP000324222">
    <property type="component" value="Unassembled WGS sequence"/>
</dbReference>
<name>A0A5B7K476_PORTR</name>
<dbReference type="EMBL" id="VSRR010135636">
    <property type="protein sequence ID" value="MPD03313.1"/>
    <property type="molecule type" value="Genomic_DNA"/>
</dbReference>
<feature type="compositionally biased region" description="Basic and acidic residues" evidence="1">
    <location>
        <begin position="49"/>
        <end position="65"/>
    </location>
</feature>
<comment type="caution">
    <text evidence="2">The sequence shown here is derived from an EMBL/GenBank/DDBJ whole genome shotgun (WGS) entry which is preliminary data.</text>
</comment>
<proteinExistence type="predicted"/>
<sequence>MEAFYGHTSASWPSLTHKAETGNHCVAPKDNAKGNLETLRHRSMHSGSRIHEQNAKKESKDGAPI</sequence>
<protein>
    <submittedName>
        <fullName evidence="2">Uncharacterized protein</fullName>
    </submittedName>
</protein>
<evidence type="ECO:0000256" key="1">
    <source>
        <dbReference type="SAM" id="MobiDB-lite"/>
    </source>
</evidence>
<dbReference type="AlphaFoldDB" id="A0A5B7K476"/>
<keyword evidence="3" id="KW-1185">Reference proteome</keyword>
<feature type="region of interest" description="Disordered" evidence="1">
    <location>
        <begin position="1"/>
        <end position="65"/>
    </location>
</feature>
<reference evidence="2 3" key="1">
    <citation type="submission" date="2019-05" db="EMBL/GenBank/DDBJ databases">
        <title>Another draft genome of Portunus trituberculatus and its Hox gene families provides insights of decapod evolution.</title>
        <authorList>
            <person name="Jeong J.-H."/>
            <person name="Song I."/>
            <person name="Kim S."/>
            <person name="Choi T."/>
            <person name="Kim D."/>
            <person name="Ryu S."/>
            <person name="Kim W."/>
        </authorList>
    </citation>
    <scope>NUCLEOTIDE SEQUENCE [LARGE SCALE GENOMIC DNA]</scope>
    <source>
        <tissue evidence="2">Muscle</tissue>
    </source>
</reference>
<evidence type="ECO:0000313" key="3">
    <source>
        <dbReference type="Proteomes" id="UP000324222"/>
    </source>
</evidence>
<gene>
    <name evidence="2" type="ORF">E2C01_098945</name>
</gene>
<evidence type="ECO:0000313" key="2">
    <source>
        <dbReference type="EMBL" id="MPD03313.1"/>
    </source>
</evidence>
<organism evidence="2 3">
    <name type="scientific">Portunus trituberculatus</name>
    <name type="common">Swimming crab</name>
    <name type="synonym">Neptunus trituberculatus</name>
    <dbReference type="NCBI Taxonomy" id="210409"/>
    <lineage>
        <taxon>Eukaryota</taxon>
        <taxon>Metazoa</taxon>
        <taxon>Ecdysozoa</taxon>
        <taxon>Arthropoda</taxon>
        <taxon>Crustacea</taxon>
        <taxon>Multicrustacea</taxon>
        <taxon>Malacostraca</taxon>
        <taxon>Eumalacostraca</taxon>
        <taxon>Eucarida</taxon>
        <taxon>Decapoda</taxon>
        <taxon>Pleocyemata</taxon>
        <taxon>Brachyura</taxon>
        <taxon>Eubrachyura</taxon>
        <taxon>Portunoidea</taxon>
        <taxon>Portunidae</taxon>
        <taxon>Portuninae</taxon>
        <taxon>Portunus</taxon>
    </lineage>
</organism>
<accession>A0A5B7K476</accession>